<accession>A0ABM8CWF4</accession>
<dbReference type="Gene3D" id="1.10.357.10">
    <property type="entry name" value="Tetracycline Repressor, domain 2"/>
    <property type="match status" value="1"/>
</dbReference>
<dbReference type="InterPro" id="IPR049484">
    <property type="entry name" value="Rv0078-like_C"/>
</dbReference>
<evidence type="ECO:0000313" key="2">
    <source>
        <dbReference type="EMBL" id="BDT99322.1"/>
    </source>
</evidence>
<dbReference type="EMBL" id="AP026978">
    <property type="protein sequence ID" value="BDT99322.1"/>
    <property type="molecule type" value="Genomic_DNA"/>
</dbReference>
<proteinExistence type="predicted"/>
<name>A0ABM8CWF4_9NOCA</name>
<dbReference type="Proteomes" id="UP001317870">
    <property type="component" value="Chromosome"/>
</dbReference>
<feature type="domain" description="Transcriptional regulator Rv0078-like C-terminal" evidence="1">
    <location>
        <begin position="2"/>
        <end position="59"/>
    </location>
</feature>
<protein>
    <recommendedName>
        <fullName evidence="1">Transcriptional regulator Rv0078-like C-terminal domain-containing protein</fullName>
    </recommendedName>
</protein>
<keyword evidence="3" id="KW-1185">Reference proteome</keyword>
<organism evidence="2 3">
    <name type="scientific">Nocardia sputorum</name>
    <dbReference type="NCBI Taxonomy" id="2984338"/>
    <lineage>
        <taxon>Bacteria</taxon>
        <taxon>Bacillati</taxon>
        <taxon>Actinomycetota</taxon>
        <taxon>Actinomycetes</taxon>
        <taxon>Mycobacteriales</taxon>
        <taxon>Nocardiaceae</taxon>
        <taxon>Nocardia</taxon>
    </lineage>
</organism>
<evidence type="ECO:0000259" key="1">
    <source>
        <dbReference type="Pfam" id="PF21351"/>
    </source>
</evidence>
<evidence type="ECO:0000313" key="3">
    <source>
        <dbReference type="Proteomes" id="UP001317870"/>
    </source>
</evidence>
<sequence>MVGLIHDWVDQLIRADVFKPHSAELTTRAIYGLFTELAWSIADATNEAARQEAGRIALDMIGSLHRTAE</sequence>
<gene>
    <name evidence="2" type="ORF">IFM12276_23510</name>
</gene>
<dbReference type="Pfam" id="PF21351">
    <property type="entry name" value="TetR_C_41"/>
    <property type="match status" value="1"/>
</dbReference>
<reference evidence="2 3" key="1">
    <citation type="submission" date="2022-11" db="EMBL/GenBank/DDBJ databases">
        <title>Genome Sequencing of Nocardia sp. ON39_IFM12276 and assembly.</title>
        <authorList>
            <person name="Shimojima M."/>
            <person name="Toyokawa M."/>
            <person name="Uesaka K."/>
        </authorList>
    </citation>
    <scope>NUCLEOTIDE SEQUENCE [LARGE SCALE GENOMIC DNA]</scope>
    <source>
        <strain evidence="2 3">IFM 12276</strain>
    </source>
</reference>